<comment type="caution">
    <text evidence="3">The sequence shown here is derived from an EMBL/GenBank/DDBJ whole genome shotgun (WGS) entry which is preliminary data.</text>
</comment>
<keyword evidence="2" id="KW-1133">Transmembrane helix</keyword>
<feature type="compositionally biased region" description="Polar residues" evidence="1">
    <location>
        <begin position="96"/>
        <end position="121"/>
    </location>
</feature>
<gene>
    <name evidence="3" type="ORF">ACFQE1_02140</name>
</gene>
<reference evidence="3 4" key="1">
    <citation type="journal article" date="2019" name="Int. J. Syst. Evol. Microbiol.">
        <title>The Global Catalogue of Microorganisms (GCM) 10K type strain sequencing project: providing services to taxonomists for standard genome sequencing and annotation.</title>
        <authorList>
            <consortium name="The Broad Institute Genomics Platform"/>
            <consortium name="The Broad Institute Genome Sequencing Center for Infectious Disease"/>
            <person name="Wu L."/>
            <person name="Ma J."/>
        </authorList>
    </citation>
    <scope>NUCLEOTIDE SEQUENCE [LARGE SCALE GENOMIC DNA]</scope>
    <source>
        <strain evidence="3 4">NBRC 111368</strain>
    </source>
</reference>
<evidence type="ECO:0000256" key="1">
    <source>
        <dbReference type="SAM" id="MobiDB-lite"/>
    </source>
</evidence>
<protein>
    <submittedName>
        <fullName evidence="3">Uncharacterized protein</fullName>
    </submittedName>
</protein>
<feature type="region of interest" description="Disordered" evidence="1">
    <location>
        <begin position="91"/>
        <end position="121"/>
    </location>
</feature>
<name>A0ABD5RVG7_9EURY</name>
<organism evidence="3 4">
    <name type="scientific">Halobium palmae</name>
    <dbReference type="NCBI Taxonomy" id="1776492"/>
    <lineage>
        <taxon>Archaea</taxon>
        <taxon>Methanobacteriati</taxon>
        <taxon>Methanobacteriota</taxon>
        <taxon>Stenosarchaea group</taxon>
        <taxon>Halobacteria</taxon>
        <taxon>Halobacteriales</taxon>
        <taxon>Haloferacaceae</taxon>
        <taxon>Halobium</taxon>
    </lineage>
</organism>
<dbReference type="EMBL" id="JBHSWU010000007">
    <property type="protein sequence ID" value="MFC6723211.1"/>
    <property type="molecule type" value="Genomic_DNA"/>
</dbReference>
<evidence type="ECO:0000256" key="2">
    <source>
        <dbReference type="SAM" id="Phobius"/>
    </source>
</evidence>
<accession>A0ABD5RVG7</accession>
<keyword evidence="2" id="KW-0472">Membrane</keyword>
<dbReference type="Proteomes" id="UP001596328">
    <property type="component" value="Unassembled WGS sequence"/>
</dbReference>
<feature type="transmembrane region" description="Helical" evidence="2">
    <location>
        <begin position="240"/>
        <end position="266"/>
    </location>
</feature>
<sequence length="282" mass="31021">MDAKRVVIAILAILVVCMIGIGSVSAQSDGEFGKDDAIRVVEKGTNATTDEVDRVVRWLTNEENRAKLSEAQQQRAKEFISKNKPTVEISFPALSDGSQSSQNPQNASHGDTFSQRVNESTVNKKKQLRAGQWVVETKFFQDNETGYVDVYSRYDGRIAVVDANYCDERKEQAICTPPVANARVGSGEVTRLWFHATEVDTNQQATLNSMTDPSGQYKLAIATLSNQKTPWYSEAATWTIFWHGVAGVIGGGVMGMLVALGFWLLVGKPDFADLYEEAGDKL</sequence>
<evidence type="ECO:0000313" key="3">
    <source>
        <dbReference type="EMBL" id="MFC6723211.1"/>
    </source>
</evidence>
<evidence type="ECO:0000313" key="4">
    <source>
        <dbReference type="Proteomes" id="UP001596328"/>
    </source>
</evidence>
<keyword evidence="2" id="KW-0812">Transmembrane</keyword>
<keyword evidence="4" id="KW-1185">Reference proteome</keyword>
<proteinExistence type="predicted"/>
<dbReference type="AlphaFoldDB" id="A0ABD5RVG7"/>